<dbReference type="InterPro" id="IPR011006">
    <property type="entry name" value="CheY-like_superfamily"/>
</dbReference>
<evidence type="ECO:0000313" key="3">
    <source>
        <dbReference type="EMBL" id="TZG25968.1"/>
    </source>
</evidence>
<organism evidence="3 4">
    <name type="scientific">Sphingomonas montanisoli</name>
    <dbReference type="NCBI Taxonomy" id="2606412"/>
    <lineage>
        <taxon>Bacteria</taxon>
        <taxon>Pseudomonadati</taxon>
        <taxon>Pseudomonadota</taxon>
        <taxon>Alphaproteobacteria</taxon>
        <taxon>Sphingomonadales</taxon>
        <taxon>Sphingomonadaceae</taxon>
        <taxon>Sphingomonas</taxon>
    </lineage>
</organism>
<accession>A0A5D9C2A2</accession>
<name>A0A5D9C2A2_9SPHN</name>
<dbReference type="PANTHER" id="PTHR46832">
    <property type="entry name" value="5'-METHYLTHIOADENOSINE/S-ADENOSYLHOMOCYSTEINE NUCLEOSIDASE"/>
    <property type="match status" value="1"/>
</dbReference>
<dbReference type="InterPro" id="IPR001789">
    <property type="entry name" value="Sig_transdc_resp-reg_receiver"/>
</dbReference>
<dbReference type="InterPro" id="IPR035994">
    <property type="entry name" value="Nucleoside_phosphorylase_sf"/>
</dbReference>
<keyword evidence="4" id="KW-1185">Reference proteome</keyword>
<dbReference type="EMBL" id="VTOU01000003">
    <property type="protein sequence ID" value="TZG25968.1"/>
    <property type="molecule type" value="Genomic_DNA"/>
</dbReference>
<proteinExistence type="predicted"/>
<dbReference type="GO" id="GO:0005829">
    <property type="term" value="C:cytosol"/>
    <property type="evidence" value="ECO:0007669"/>
    <property type="project" value="TreeGrafter"/>
</dbReference>
<dbReference type="SUPFAM" id="SSF52172">
    <property type="entry name" value="CheY-like"/>
    <property type="match status" value="1"/>
</dbReference>
<reference evidence="3 4" key="1">
    <citation type="submission" date="2019-08" db="EMBL/GenBank/DDBJ databases">
        <authorList>
            <person name="Wang G."/>
            <person name="Xu Z."/>
        </authorList>
    </citation>
    <scope>NUCLEOTIDE SEQUENCE [LARGE SCALE GENOMIC DNA]</scope>
    <source>
        <strain evidence="3 4">ZX</strain>
    </source>
</reference>
<dbReference type="InterPro" id="IPR000845">
    <property type="entry name" value="Nucleoside_phosphorylase_d"/>
</dbReference>
<protein>
    <submittedName>
        <fullName evidence="3">Response regulator</fullName>
    </submittedName>
</protein>
<dbReference type="GO" id="GO:0009116">
    <property type="term" value="P:nucleoside metabolic process"/>
    <property type="evidence" value="ECO:0007669"/>
    <property type="project" value="InterPro"/>
</dbReference>
<sequence>MKILVVEDDAEKLRRVTVCLLEVAGITRDMIQDARDANAAKRLLRTTRYEVLILDINIPAHTDETPDQRSGLDLLSEITERDIFETPAQIVGLTAYEDVFSAVKPRFEADLLQVVQYDASSTAWSDRLKRLVRRAVVQSEGSNGLHIPNAHVCVVAALASPELAALLDLPWHWTHYEVASDPTTYHHGWFMRGEQRKEVFAAAAPRMGMQASGVLATKMIHTFRPRYLAMIGILAGIRGECELGDVVVADPSWDYGSGKRSSKTGVAAFASAPHQIGLDPFLRGKLTRMSQDAALMDKIRREWAGERRNSLLSIKIGPVASGAAVVEDEAFVEEIRSQHRKTLGVEMETYGVFVAGQESPEPQPRVFSMKSVCDFADPEKNDAHQRYAAYTSASAFRFFCEDYL</sequence>
<gene>
    <name evidence="3" type="ORF">FYJ91_13425</name>
</gene>
<evidence type="ECO:0000256" key="1">
    <source>
        <dbReference type="PROSITE-ProRule" id="PRU00169"/>
    </source>
</evidence>
<dbReference type="Pfam" id="PF01048">
    <property type="entry name" value="PNP_UDP_1"/>
    <property type="match status" value="1"/>
</dbReference>
<evidence type="ECO:0000259" key="2">
    <source>
        <dbReference type="PROSITE" id="PS50110"/>
    </source>
</evidence>
<dbReference type="PANTHER" id="PTHR46832:SF1">
    <property type="entry name" value="5'-METHYLTHIOADENOSINE_S-ADENOSYLHOMOCYSTEINE NUCLEOSIDASE"/>
    <property type="match status" value="1"/>
</dbReference>
<comment type="caution">
    <text evidence="3">The sequence shown here is derived from an EMBL/GenBank/DDBJ whole genome shotgun (WGS) entry which is preliminary data.</text>
</comment>
<dbReference type="GO" id="GO:0019284">
    <property type="term" value="P:L-methionine salvage from S-adenosylmethionine"/>
    <property type="evidence" value="ECO:0007669"/>
    <property type="project" value="TreeGrafter"/>
</dbReference>
<dbReference type="GO" id="GO:0000160">
    <property type="term" value="P:phosphorelay signal transduction system"/>
    <property type="evidence" value="ECO:0007669"/>
    <property type="project" value="InterPro"/>
</dbReference>
<dbReference type="Gene3D" id="3.40.50.2300">
    <property type="match status" value="1"/>
</dbReference>
<evidence type="ECO:0000313" key="4">
    <source>
        <dbReference type="Proteomes" id="UP000322077"/>
    </source>
</evidence>
<dbReference type="AlphaFoldDB" id="A0A5D9C2A2"/>
<dbReference type="Gene3D" id="3.40.50.1580">
    <property type="entry name" value="Nucleoside phosphorylase domain"/>
    <property type="match status" value="1"/>
</dbReference>
<feature type="modified residue" description="4-aspartylphosphate" evidence="1">
    <location>
        <position position="55"/>
    </location>
</feature>
<dbReference type="SMART" id="SM00448">
    <property type="entry name" value="REC"/>
    <property type="match status" value="1"/>
</dbReference>
<keyword evidence="1" id="KW-0597">Phosphoprotein</keyword>
<dbReference type="RefSeq" id="WP_149522775.1">
    <property type="nucleotide sequence ID" value="NZ_VTOU01000003.1"/>
</dbReference>
<dbReference type="PROSITE" id="PS50110">
    <property type="entry name" value="RESPONSE_REGULATORY"/>
    <property type="match status" value="1"/>
</dbReference>
<dbReference type="GO" id="GO:0008930">
    <property type="term" value="F:methylthioadenosine nucleosidase activity"/>
    <property type="evidence" value="ECO:0007669"/>
    <property type="project" value="TreeGrafter"/>
</dbReference>
<dbReference type="SUPFAM" id="SSF53167">
    <property type="entry name" value="Purine and uridine phosphorylases"/>
    <property type="match status" value="1"/>
</dbReference>
<feature type="domain" description="Response regulatory" evidence="2">
    <location>
        <begin position="2"/>
        <end position="132"/>
    </location>
</feature>
<dbReference type="GO" id="GO:0008782">
    <property type="term" value="F:adenosylhomocysteine nucleosidase activity"/>
    <property type="evidence" value="ECO:0007669"/>
    <property type="project" value="TreeGrafter"/>
</dbReference>
<dbReference type="Proteomes" id="UP000322077">
    <property type="component" value="Unassembled WGS sequence"/>
</dbReference>